<dbReference type="AlphaFoldDB" id="A0A5C3EH66"/>
<keyword evidence="1" id="KW-0732">Signal</keyword>
<evidence type="ECO:0000313" key="3">
    <source>
        <dbReference type="Proteomes" id="UP000324022"/>
    </source>
</evidence>
<sequence length="203" mass="22700">MSTHFFALNQIAIKGFALICAVALLHCCIPASAKPTPPRPSWNDENFIPALRVNHISQDKQNLLGHRVAYNVRQLGAVISDVGTVTLPLLDYQATAVSLRQQLQDDFWAKHLLYLGTGDQGHMYAFPLNELQRGRVRMALLTIQARPEDGGFRDRTVQLDGLVDLDVADRHDFLQRLLGADGTNGGPFTHDLSNLFHNRVLYF</sequence>
<protein>
    <submittedName>
        <fullName evidence="2">Uncharacterized protein</fullName>
    </submittedName>
</protein>
<feature type="signal peptide" evidence="1">
    <location>
        <begin position="1"/>
        <end position="33"/>
    </location>
</feature>
<feature type="chain" id="PRO_5023041048" evidence="1">
    <location>
        <begin position="34"/>
        <end position="203"/>
    </location>
</feature>
<proteinExistence type="predicted"/>
<dbReference type="EMBL" id="OOIN01000030">
    <property type="protein sequence ID" value="SPO29933.1"/>
    <property type="molecule type" value="Genomic_DNA"/>
</dbReference>
<accession>A0A5C3EH66</accession>
<organism evidence="2 3">
    <name type="scientific">Ustilago trichophora</name>
    <dbReference type="NCBI Taxonomy" id="86804"/>
    <lineage>
        <taxon>Eukaryota</taxon>
        <taxon>Fungi</taxon>
        <taxon>Dikarya</taxon>
        <taxon>Basidiomycota</taxon>
        <taxon>Ustilaginomycotina</taxon>
        <taxon>Ustilaginomycetes</taxon>
        <taxon>Ustilaginales</taxon>
        <taxon>Ustilaginaceae</taxon>
        <taxon>Ustilago</taxon>
    </lineage>
</organism>
<name>A0A5C3EH66_9BASI</name>
<evidence type="ECO:0000313" key="2">
    <source>
        <dbReference type="EMBL" id="SPO29933.1"/>
    </source>
</evidence>
<gene>
    <name evidence="2" type="ORF">UTRI_06229_B</name>
</gene>
<dbReference type="Proteomes" id="UP000324022">
    <property type="component" value="Unassembled WGS sequence"/>
</dbReference>
<evidence type="ECO:0000256" key="1">
    <source>
        <dbReference type="SAM" id="SignalP"/>
    </source>
</evidence>
<reference evidence="2 3" key="1">
    <citation type="submission" date="2018-03" db="EMBL/GenBank/DDBJ databases">
        <authorList>
            <person name="Guldener U."/>
        </authorList>
    </citation>
    <scope>NUCLEOTIDE SEQUENCE [LARGE SCALE GENOMIC DNA]</scope>
    <source>
        <strain evidence="2 3">NBRC100155</strain>
    </source>
</reference>
<keyword evidence="3" id="KW-1185">Reference proteome</keyword>